<protein>
    <submittedName>
        <fullName evidence="1">Uncharacterized protein</fullName>
    </submittedName>
</protein>
<keyword evidence="2" id="KW-1185">Reference proteome</keyword>
<dbReference type="AlphaFoldDB" id="A0A368GZ89"/>
<evidence type="ECO:0000313" key="1">
    <source>
        <dbReference type="EMBL" id="RCN49666.1"/>
    </source>
</evidence>
<sequence>MNLNKLLQNWQRPRRARSEDHMTHCVDLMRTYFMRACDPPAAVRTYVCRLTGMNAKDEKLINLPEELVSVLVDFLLEGLGIGQPELEATIESLKLAPTESAVLWISPPLTSETVSVA</sequence>
<dbReference type="EMBL" id="JOJR01000031">
    <property type="protein sequence ID" value="RCN49666.1"/>
    <property type="molecule type" value="Genomic_DNA"/>
</dbReference>
<gene>
    <name evidence="1" type="ORF">ANCCAN_04290</name>
</gene>
<comment type="caution">
    <text evidence="1">The sequence shown here is derived from an EMBL/GenBank/DDBJ whole genome shotgun (WGS) entry which is preliminary data.</text>
</comment>
<organism evidence="1 2">
    <name type="scientific">Ancylostoma caninum</name>
    <name type="common">Dog hookworm</name>
    <dbReference type="NCBI Taxonomy" id="29170"/>
    <lineage>
        <taxon>Eukaryota</taxon>
        <taxon>Metazoa</taxon>
        <taxon>Ecdysozoa</taxon>
        <taxon>Nematoda</taxon>
        <taxon>Chromadorea</taxon>
        <taxon>Rhabditida</taxon>
        <taxon>Rhabditina</taxon>
        <taxon>Rhabditomorpha</taxon>
        <taxon>Strongyloidea</taxon>
        <taxon>Ancylostomatidae</taxon>
        <taxon>Ancylostomatinae</taxon>
        <taxon>Ancylostoma</taxon>
    </lineage>
</organism>
<reference evidence="1 2" key="1">
    <citation type="submission" date="2014-10" db="EMBL/GenBank/DDBJ databases">
        <title>Draft genome of the hookworm Ancylostoma caninum.</title>
        <authorList>
            <person name="Mitreva M."/>
        </authorList>
    </citation>
    <scope>NUCLEOTIDE SEQUENCE [LARGE SCALE GENOMIC DNA]</scope>
    <source>
        <strain evidence="1 2">Baltimore</strain>
    </source>
</reference>
<dbReference type="Proteomes" id="UP000252519">
    <property type="component" value="Unassembled WGS sequence"/>
</dbReference>
<accession>A0A368GZ89</accession>
<proteinExistence type="predicted"/>
<name>A0A368GZ89_ANCCA</name>
<evidence type="ECO:0000313" key="2">
    <source>
        <dbReference type="Proteomes" id="UP000252519"/>
    </source>
</evidence>
<dbReference type="OrthoDB" id="10496323at2759"/>